<gene>
    <name evidence="2" type="ORF">ACFOW1_05365</name>
</gene>
<dbReference type="RefSeq" id="WP_379012705.1">
    <property type="nucleotide sequence ID" value="NZ_JBHSDC010000003.1"/>
</dbReference>
<comment type="caution">
    <text evidence="2">The sequence shown here is derived from an EMBL/GenBank/DDBJ whole genome shotgun (WGS) entry which is preliminary data.</text>
</comment>
<keyword evidence="1" id="KW-1133">Transmembrane helix</keyword>
<accession>A0ABV8PVW4</accession>
<proteinExistence type="predicted"/>
<keyword evidence="1" id="KW-0472">Membrane</keyword>
<dbReference type="Pfam" id="PF09601">
    <property type="entry name" value="DUF2459"/>
    <property type="match status" value="1"/>
</dbReference>
<keyword evidence="3" id="KW-1185">Reference proteome</keyword>
<dbReference type="NCBIfam" id="TIGR02117">
    <property type="entry name" value="chp_urease_rgn"/>
    <property type="match status" value="1"/>
</dbReference>
<protein>
    <submittedName>
        <fullName evidence="2">TIGR02117 family protein</fullName>
    </submittedName>
</protein>
<dbReference type="Proteomes" id="UP001595906">
    <property type="component" value="Unassembled WGS sequence"/>
</dbReference>
<dbReference type="EMBL" id="JBHSDC010000003">
    <property type="protein sequence ID" value="MFC4231308.1"/>
    <property type="molecule type" value="Genomic_DNA"/>
</dbReference>
<evidence type="ECO:0000313" key="2">
    <source>
        <dbReference type="EMBL" id="MFC4231308.1"/>
    </source>
</evidence>
<keyword evidence="1" id="KW-0812">Transmembrane</keyword>
<evidence type="ECO:0000256" key="1">
    <source>
        <dbReference type="SAM" id="Phobius"/>
    </source>
</evidence>
<dbReference type="InterPro" id="IPR011727">
    <property type="entry name" value="CHP02117"/>
</dbReference>
<reference evidence="3" key="1">
    <citation type="journal article" date="2019" name="Int. J. Syst. Evol. Microbiol.">
        <title>The Global Catalogue of Microorganisms (GCM) 10K type strain sequencing project: providing services to taxonomists for standard genome sequencing and annotation.</title>
        <authorList>
            <consortium name="The Broad Institute Genomics Platform"/>
            <consortium name="The Broad Institute Genome Sequencing Center for Infectious Disease"/>
            <person name="Wu L."/>
            <person name="Ma J."/>
        </authorList>
    </citation>
    <scope>NUCLEOTIDE SEQUENCE [LARGE SCALE GENOMIC DNA]</scope>
    <source>
        <strain evidence="3">CECT 8010</strain>
    </source>
</reference>
<organism evidence="2 3">
    <name type="scientific">Parasediminibacterium paludis</name>
    <dbReference type="NCBI Taxonomy" id="908966"/>
    <lineage>
        <taxon>Bacteria</taxon>
        <taxon>Pseudomonadati</taxon>
        <taxon>Bacteroidota</taxon>
        <taxon>Chitinophagia</taxon>
        <taxon>Chitinophagales</taxon>
        <taxon>Chitinophagaceae</taxon>
        <taxon>Parasediminibacterium</taxon>
    </lineage>
</organism>
<evidence type="ECO:0000313" key="3">
    <source>
        <dbReference type="Proteomes" id="UP001595906"/>
    </source>
</evidence>
<sequence>MLLLPRLKLVAKVVLKTILGLIAFVLLYLLAAYGLSRITIHKEANTKAEVAIYILTNGVHTDIVVPIKTAQYNWSSEVPFANTLAKDTTYNYLAMGWGDKGFYLETPAWKDLKASVAFKAAFGLSTTAIHATFYKTITTSSSCRQIMISNEQYLRLVNYITNSFQKDRNGHFINIATNAVYGKSDAFYEANGSYSMLHTCNTWANNALKASGQTCCLWTPFDTGIFNKYTISKP</sequence>
<name>A0ABV8PVW4_9BACT</name>
<feature type="transmembrane region" description="Helical" evidence="1">
    <location>
        <begin position="13"/>
        <end position="35"/>
    </location>
</feature>